<proteinExistence type="predicted"/>
<dbReference type="AlphaFoldDB" id="A0A0F6SH36"/>
<evidence type="ECO:0000256" key="2">
    <source>
        <dbReference type="SAM" id="SignalP"/>
    </source>
</evidence>
<dbReference type="Proteomes" id="UP000034883">
    <property type="component" value="Chromosome"/>
</dbReference>
<evidence type="ECO:0000313" key="4">
    <source>
        <dbReference type="Proteomes" id="UP000034883"/>
    </source>
</evidence>
<feature type="region of interest" description="Disordered" evidence="1">
    <location>
        <begin position="21"/>
        <end position="40"/>
    </location>
</feature>
<name>A0A0F6SH36_9BACT</name>
<accession>A0A0F6SH36</accession>
<dbReference type="STRING" id="927083.DB32_006908"/>
<feature type="compositionally biased region" description="Gly residues" evidence="1">
    <location>
        <begin position="23"/>
        <end position="34"/>
    </location>
</feature>
<sequence length="249" mass="27077">MAVIALVAIASSCAVASAQRAGGSSGGGRSGGGARSSSGSHGRGRYFYAGRHGQTAYYYDAYSSTGSRVAGGDGPLWLGLFLIVGALVVSARPRTVRRDAAPDAQSPEWKNVDLGVVEVTVDRATRVEIERAIARRKTHRREPRRVRRLRAMVDALRAHRAAWRAVRVEDHRPMSSPIADGVFRRLATGARSGSVGDDREVLTIVVASRREIVDVHRSDEEAADRVLRAMAQLELREIVALEIAWREAR</sequence>
<feature type="chain" id="PRO_5002509849" evidence="2">
    <location>
        <begin position="17"/>
        <end position="249"/>
    </location>
</feature>
<keyword evidence="2" id="KW-0732">Signal</keyword>
<protein>
    <submittedName>
        <fullName evidence="3">Uncharacterized protein</fullName>
    </submittedName>
</protein>
<dbReference type="KEGG" id="samy:DB32_006908"/>
<organism evidence="3 4">
    <name type="scientific">Sandaracinus amylolyticus</name>
    <dbReference type="NCBI Taxonomy" id="927083"/>
    <lineage>
        <taxon>Bacteria</taxon>
        <taxon>Pseudomonadati</taxon>
        <taxon>Myxococcota</taxon>
        <taxon>Polyangia</taxon>
        <taxon>Polyangiales</taxon>
        <taxon>Sandaracinaceae</taxon>
        <taxon>Sandaracinus</taxon>
    </lineage>
</organism>
<keyword evidence="4" id="KW-1185">Reference proteome</keyword>
<evidence type="ECO:0000256" key="1">
    <source>
        <dbReference type="SAM" id="MobiDB-lite"/>
    </source>
</evidence>
<dbReference type="EMBL" id="CP011125">
    <property type="protein sequence ID" value="AKF09759.1"/>
    <property type="molecule type" value="Genomic_DNA"/>
</dbReference>
<evidence type="ECO:0000313" key="3">
    <source>
        <dbReference type="EMBL" id="AKF09759.1"/>
    </source>
</evidence>
<feature type="signal peptide" evidence="2">
    <location>
        <begin position="1"/>
        <end position="16"/>
    </location>
</feature>
<gene>
    <name evidence="3" type="ORF">DB32_006908</name>
</gene>
<reference evidence="3 4" key="1">
    <citation type="submission" date="2015-03" db="EMBL/GenBank/DDBJ databases">
        <title>Genome assembly of Sandaracinus amylolyticus DSM 53668.</title>
        <authorList>
            <person name="Sharma G."/>
            <person name="Subramanian S."/>
        </authorList>
    </citation>
    <scope>NUCLEOTIDE SEQUENCE [LARGE SCALE GENOMIC DNA]</scope>
    <source>
        <strain evidence="3 4">DSM 53668</strain>
    </source>
</reference>